<sequence>METIECKRCGPEKPQLTRAPFRNDLGRRIQKRICSECWSEWLQHQTLLINHYGLDPRDVKAREFLYGQIETVLLGDGKGEQVDTTQEGQIKW</sequence>
<gene>
    <name evidence="2" type="ORF">METZ01_LOCUS356418</name>
</gene>
<dbReference type="GO" id="GO:0005829">
    <property type="term" value="C:cytosol"/>
    <property type="evidence" value="ECO:0007669"/>
    <property type="project" value="TreeGrafter"/>
</dbReference>
<dbReference type="PANTHER" id="PTHR36965">
    <property type="entry name" value="FE(2+)-TRAFFICKING PROTEIN-RELATED"/>
    <property type="match status" value="1"/>
</dbReference>
<evidence type="ECO:0000256" key="1">
    <source>
        <dbReference type="ARBA" id="ARBA00023004"/>
    </source>
</evidence>
<dbReference type="InterPro" id="IPR007457">
    <property type="entry name" value="Fe_traffick_prot_YggX"/>
</dbReference>
<dbReference type="EMBL" id="UINC01125616">
    <property type="protein sequence ID" value="SVD03564.1"/>
    <property type="molecule type" value="Genomic_DNA"/>
</dbReference>
<protein>
    <recommendedName>
        <fullName evidence="3">Oxidative damage protection protein</fullName>
    </recommendedName>
</protein>
<dbReference type="Pfam" id="PF04362">
    <property type="entry name" value="Iron_traffic"/>
    <property type="match status" value="1"/>
</dbReference>
<organism evidence="2">
    <name type="scientific">marine metagenome</name>
    <dbReference type="NCBI Taxonomy" id="408172"/>
    <lineage>
        <taxon>unclassified sequences</taxon>
        <taxon>metagenomes</taxon>
        <taxon>ecological metagenomes</taxon>
    </lineage>
</organism>
<dbReference type="NCBIfam" id="NF003817">
    <property type="entry name" value="PRK05408.1"/>
    <property type="match status" value="1"/>
</dbReference>
<dbReference type="AlphaFoldDB" id="A0A382S0U3"/>
<keyword evidence="1" id="KW-0408">Iron</keyword>
<reference evidence="2" key="1">
    <citation type="submission" date="2018-05" db="EMBL/GenBank/DDBJ databases">
        <authorList>
            <person name="Lanie J.A."/>
            <person name="Ng W.-L."/>
            <person name="Kazmierczak K.M."/>
            <person name="Andrzejewski T.M."/>
            <person name="Davidsen T.M."/>
            <person name="Wayne K.J."/>
            <person name="Tettelin H."/>
            <person name="Glass J.I."/>
            <person name="Rusch D."/>
            <person name="Podicherti R."/>
            <person name="Tsui H.-C.T."/>
            <person name="Winkler M.E."/>
        </authorList>
    </citation>
    <scope>NUCLEOTIDE SEQUENCE</scope>
</reference>
<dbReference type="SUPFAM" id="SSF111148">
    <property type="entry name" value="YggX-like"/>
    <property type="match status" value="1"/>
</dbReference>
<dbReference type="Gene3D" id="1.10.3880.10">
    <property type="entry name" value="Fe(II) trafficking protein YggX"/>
    <property type="match status" value="1"/>
</dbReference>
<dbReference type="InterPro" id="IPR036766">
    <property type="entry name" value="Fe_traffick_prot_YggX_sf"/>
</dbReference>
<evidence type="ECO:0008006" key="3">
    <source>
        <dbReference type="Google" id="ProtNLM"/>
    </source>
</evidence>
<dbReference type="PANTHER" id="PTHR36965:SF1">
    <property type="entry name" value="FE(2+)-TRAFFICKING PROTEIN-RELATED"/>
    <property type="match status" value="1"/>
</dbReference>
<name>A0A382S0U3_9ZZZZ</name>
<accession>A0A382S0U3</accession>
<proteinExistence type="predicted"/>
<dbReference type="GO" id="GO:0005506">
    <property type="term" value="F:iron ion binding"/>
    <property type="evidence" value="ECO:0007669"/>
    <property type="project" value="InterPro"/>
</dbReference>
<evidence type="ECO:0000313" key="2">
    <source>
        <dbReference type="EMBL" id="SVD03564.1"/>
    </source>
</evidence>
<dbReference type="GO" id="GO:0034599">
    <property type="term" value="P:cellular response to oxidative stress"/>
    <property type="evidence" value="ECO:0007669"/>
    <property type="project" value="TreeGrafter"/>
</dbReference>